<dbReference type="Pfam" id="PF04828">
    <property type="entry name" value="GFA"/>
    <property type="match status" value="1"/>
</dbReference>
<dbReference type="AlphaFoldDB" id="A0AAN7UUQ4"/>
<keyword evidence="3" id="KW-0862">Zinc</keyword>
<reference evidence="5 6" key="1">
    <citation type="submission" date="2023-10" db="EMBL/GenBank/DDBJ databases">
        <title>Draft genome sequence of Xylaria bambusicola isolate GMP-LS, the root and basal stem rot pathogen of sugarcane in Indonesia.</title>
        <authorList>
            <person name="Selvaraj P."/>
            <person name="Muralishankar V."/>
            <person name="Muruganantham S."/>
            <person name="Sp S."/>
            <person name="Haryani S."/>
            <person name="Lau K.J.X."/>
            <person name="Naqvi N.I."/>
        </authorList>
    </citation>
    <scope>NUCLEOTIDE SEQUENCE [LARGE SCALE GENOMIC DNA]</scope>
    <source>
        <strain evidence="5">GMP-LS</strain>
    </source>
</reference>
<dbReference type="Gene3D" id="2.170.150.70">
    <property type="match status" value="2"/>
</dbReference>
<gene>
    <name evidence="5" type="ORF">RRF57_010267</name>
</gene>
<protein>
    <recommendedName>
        <fullName evidence="4">CENP-V/GFA domain-containing protein</fullName>
    </recommendedName>
</protein>
<feature type="domain" description="CENP-V/GFA" evidence="4">
    <location>
        <begin position="179"/>
        <end position="311"/>
    </location>
</feature>
<comment type="caution">
    <text evidence="5">The sequence shown here is derived from an EMBL/GenBank/DDBJ whole genome shotgun (WGS) entry which is preliminary data.</text>
</comment>
<dbReference type="PANTHER" id="PTHR28620:SF1">
    <property type="entry name" value="CENP-V_GFA DOMAIN-CONTAINING PROTEIN"/>
    <property type="match status" value="1"/>
</dbReference>
<dbReference type="GO" id="GO:0046872">
    <property type="term" value="F:metal ion binding"/>
    <property type="evidence" value="ECO:0007669"/>
    <property type="project" value="UniProtKB-KW"/>
</dbReference>
<feature type="domain" description="CENP-V/GFA" evidence="4">
    <location>
        <begin position="11"/>
        <end position="152"/>
    </location>
</feature>
<dbReference type="GO" id="GO:0016846">
    <property type="term" value="F:carbon-sulfur lyase activity"/>
    <property type="evidence" value="ECO:0007669"/>
    <property type="project" value="InterPro"/>
</dbReference>
<keyword evidence="2" id="KW-0479">Metal-binding</keyword>
<dbReference type="EMBL" id="JAWHQM010000042">
    <property type="protein sequence ID" value="KAK5634554.1"/>
    <property type="molecule type" value="Genomic_DNA"/>
</dbReference>
<dbReference type="PROSITE" id="PS51891">
    <property type="entry name" value="CENP_V_GFA"/>
    <property type="match status" value="2"/>
</dbReference>
<evidence type="ECO:0000313" key="6">
    <source>
        <dbReference type="Proteomes" id="UP001305414"/>
    </source>
</evidence>
<dbReference type="Proteomes" id="UP001305414">
    <property type="component" value="Unassembled WGS sequence"/>
</dbReference>
<organism evidence="5 6">
    <name type="scientific">Xylaria bambusicola</name>
    <dbReference type="NCBI Taxonomy" id="326684"/>
    <lineage>
        <taxon>Eukaryota</taxon>
        <taxon>Fungi</taxon>
        <taxon>Dikarya</taxon>
        <taxon>Ascomycota</taxon>
        <taxon>Pezizomycotina</taxon>
        <taxon>Sordariomycetes</taxon>
        <taxon>Xylariomycetidae</taxon>
        <taxon>Xylariales</taxon>
        <taxon>Xylariaceae</taxon>
        <taxon>Xylaria</taxon>
    </lineage>
</organism>
<sequence>MAEQQGPLKTYRGNCHCAAFVYEVSMPEIKQVSRCNCSICYKKGAIWVSNGSDVKFVKGDPSALTDYTFNNKQWAHKRDSCRKIDKYQSRNRQTRADADFQFCPTCGVSVMVVGYMKPLEAGEDRLPDHGINLHTFHHGLVDIENLKIIPFNGKSTPPAYEAPKFTGALPAGFDDLQLYTGSCHCGAVTLAVKSQPLDKDAKGLIECNCSICARYGTPWTYPLREQVVIEGKENMGQYLFNKKIARKNFCKICGVVVSSDTVEATDEQVAQMSELSRGWYNRAKLTIAIGLRCINGLDVQELKPDRMDGYSVIQPKYVEP</sequence>
<dbReference type="SUPFAM" id="SSF51316">
    <property type="entry name" value="Mss4-like"/>
    <property type="match status" value="2"/>
</dbReference>
<evidence type="ECO:0000256" key="3">
    <source>
        <dbReference type="ARBA" id="ARBA00022833"/>
    </source>
</evidence>
<accession>A0AAN7UUQ4</accession>
<comment type="similarity">
    <text evidence="1">Belongs to the Gfa family.</text>
</comment>
<evidence type="ECO:0000259" key="4">
    <source>
        <dbReference type="PROSITE" id="PS51891"/>
    </source>
</evidence>
<dbReference type="PANTHER" id="PTHR28620">
    <property type="entry name" value="CENTROMERE PROTEIN V"/>
    <property type="match status" value="1"/>
</dbReference>
<dbReference type="InterPro" id="IPR006913">
    <property type="entry name" value="CENP-V/GFA"/>
</dbReference>
<keyword evidence="6" id="KW-1185">Reference proteome</keyword>
<dbReference type="InterPro" id="IPR052355">
    <property type="entry name" value="CENP-V-like"/>
</dbReference>
<name>A0AAN7UUQ4_9PEZI</name>
<evidence type="ECO:0000256" key="2">
    <source>
        <dbReference type="ARBA" id="ARBA00022723"/>
    </source>
</evidence>
<proteinExistence type="inferred from homology"/>
<evidence type="ECO:0000256" key="1">
    <source>
        <dbReference type="ARBA" id="ARBA00005495"/>
    </source>
</evidence>
<dbReference type="InterPro" id="IPR011057">
    <property type="entry name" value="Mss4-like_sf"/>
</dbReference>
<evidence type="ECO:0000313" key="5">
    <source>
        <dbReference type="EMBL" id="KAK5634554.1"/>
    </source>
</evidence>